<dbReference type="Pfam" id="PF25791">
    <property type="entry name" value="WHD_BREX_BrxC"/>
    <property type="match status" value="1"/>
</dbReference>
<organism evidence="2 3">
    <name type="scientific">Paenacidovorax caeni</name>
    <dbReference type="NCBI Taxonomy" id="343013"/>
    <lineage>
        <taxon>Bacteria</taxon>
        <taxon>Pseudomonadati</taxon>
        <taxon>Pseudomonadota</taxon>
        <taxon>Betaproteobacteria</taxon>
        <taxon>Burkholderiales</taxon>
        <taxon>Comamonadaceae</taxon>
        <taxon>Paenacidovorax</taxon>
    </lineage>
</organism>
<dbReference type="AlphaFoldDB" id="A0A1I7KDJ7"/>
<name>A0A1I7KDJ7_9BURK</name>
<sequence length="1215" mass="134918">MNIKQLFDPSKNIHRSIEKVITYGVSQEARLRSEISEYVVTDSIDEQFENLLLKMEAAMDVGGENEVGVWVSGFYGSGKSSFTKYLGLAFDDSIKIDGVPFIQHLQDRLKRQSTKALLSSVAKRFPAAVLMLDLASEQVAGATMEEVSTVLFYKVLQWAGYSRNLKVAALERKLKKEKRYDEFLALFKETAGGEEWANYRNDELVVDSLIPEIAHKLYPNLFKTTTSFTTEASEIVVFENDRVREMLEIAREASGKEYIIFIIDEVGQYVGPRPNLILNLDGLAKNLKNIGDGKVWIVGTAQQTLTADDTKAALNSPELFKLNDRFPIQIALESNDIKEICYTRLLGKSAAAEAELGKLFDQFGQQLRQNTKLVDARVYGVDFDRKAFTDLYPFLPSHFDILLHLLGALAKSTGGIGLRSAIKVVQDILIDGSEGKPAVAEQPVGWLATTVTLFDALDKDIKRAFASLHAAVEKVTKIRFTHSVLHQDIAKTVAVLQILGNLPITRQNVTSLMHGSVSASSQADAIAKAVEDLINDPIVPFGEQDGNLCFFSEKLNNIEQERSQVALRGVELRRIVNEALTGVYAPLPTTQLHGSYAVSTGLKSQSAGGIPAALAGERNPIQTVVELSDPKEVDSVRTRLTDESRHNSARFNIFLVGRTTPEMDELTADIFRCREIATRYRNDPDQEIREYCNAQADRAEQLAGKLRLQIQRSLLQGSFIFRGQVVAVDTLSADLLEAARKHLIEVAEQVFDRYAEAPVRAGTDLAEKFLRTGNLAGITSAIDPLNLVQTQGGRHSVRTDHLAMISIRDYIDRNGMVEGKRLTDVFSDAPFGWSPDTLRYVLAAMLVAGEIKLKVAGREVTVNGQQAIDALKTNNAFKSIGIALRGGDRPSNEVLARAATRLTELTGDSVIPLEDEISKVTTKLFTQLQHQYGPLTEKVRALNLPGVDRLENLTQEINDVLLTDASDAPRRLGNEASELFNSLKWAAEVKLKLEQGLEPTLQELGKHCTTIGSLPNVALLATLKEELSEDLALIQQRLQQADFFRYAADFNTSLTTLRALVRDTVLAMQDLIKQRVKDAEVDLKRVPEWTKLTQQEQTELLGSLDRLVVQAPADLTGLTTTLNTDYELQSLVQTLKHRIEKLGQQRIKEELEAAQPKVVEGVAQEPRKPIARKVTARRQITKLEDLDTLIVNLQQVRGELKYAHAFDLSIELGDE</sequence>
<evidence type="ECO:0000313" key="2">
    <source>
        <dbReference type="EMBL" id="SFU95498.1"/>
    </source>
</evidence>
<dbReference type="STRING" id="343013.SAMN04489707_104710"/>
<gene>
    <name evidence="2" type="ORF">SAMN04489707_104710</name>
</gene>
<dbReference type="EMBL" id="FPBX01000047">
    <property type="protein sequence ID" value="SFU95498.1"/>
    <property type="molecule type" value="Genomic_DNA"/>
</dbReference>
<proteinExistence type="predicted"/>
<keyword evidence="3" id="KW-1185">Reference proteome</keyword>
<evidence type="ECO:0000313" key="3">
    <source>
        <dbReference type="Proteomes" id="UP000183656"/>
    </source>
</evidence>
<evidence type="ECO:0000259" key="1">
    <source>
        <dbReference type="Pfam" id="PF25791"/>
    </source>
</evidence>
<reference evidence="2 3" key="1">
    <citation type="submission" date="2016-10" db="EMBL/GenBank/DDBJ databases">
        <authorList>
            <person name="de Groot N.N."/>
        </authorList>
    </citation>
    <scope>NUCLEOTIDE SEQUENCE [LARGE SCALE GENOMIC DNA]</scope>
    <source>
        <strain evidence="2 3">R-24608</strain>
    </source>
</reference>
<dbReference type="InterPro" id="IPR047679">
    <property type="entry name" value="BREX_BrxC"/>
</dbReference>
<dbReference type="Proteomes" id="UP000183656">
    <property type="component" value="Unassembled WGS sequence"/>
</dbReference>
<dbReference type="RefSeq" id="WP_054257718.1">
    <property type="nucleotide sequence ID" value="NZ_CYIG01000052.1"/>
</dbReference>
<dbReference type="SUPFAM" id="SSF52540">
    <property type="entry name" value="P-loop containing nucleoside triphosphate hydrolases"/>
    <property type="match status" value="1"/>
</dbReference>
<dbReference type="InterPro" id="IPR027417">
    <property type="entry name" value="P-loop_NTPase"/>
</dbReference>
<dbReference type="OrthoDB" id="3201900at2"/>
<accession>A0A1I7KDJ7</accession>
<protein>
    <recommendedName>
        <fullName evidence="1">Probable ATP-binding protein BrxC winged helix-turn-helix domain-containing protein</fullName>
    </recommendedName>
</protein>
<dbReference type="NCBIfam" id="NF033441">
    <property type="entry name" value="BREX_BrxC"/>
    <property type="match status" value="1"/>
</dbReference>
<feature type="domain" description="Probable ATP-binding protein BrxC winged helix-turn-helix" evidence="1">
    <location>
        <begin position="798"/>
        <end position="880"/>
    </location>
</feature>
<dbReference type="InterPro" id="IPR058038">
    <property type="entry name" value="BREX_BrxC_wHTH"/>
</dbReference>